<protein>
    <recommendedName>
        <fullName evidence="4">PH domain-containing protein</fullName>
    </recommendedName>
</protein>
<reference evidence="2 3" key="1">
    <citation type="journal article" date="2019" name="Int. J. Syst. Evol. Microbiol.">
        <title>The Global Catalogue of Microorganisms (GCM) 10K type strain sequencing project: providing services to taxonomists for standard genome sequencing and annotation.</title>
        <authorList>
            <consortium name="The Broad Institute Genomics Platform"/>
            <consortium name="The Broad Institute Genome Sequencing Center for Infectious Disease"/>
            <person name="Wu L."/>
            <person name="Ma J."/>
        </authorList>
    </citation>
    <scope>NUCLEOTIDE SEQUENCE [LARGE SCALE GENOMIC DNA]</scope>
    <source>
        <strain evidence="2 3">JCM 17504</strain>
    </source>
</reference>
<sequence>MSSNETIRWSLDPSDSHLALISLHGAYGVFGGVTLIVLLGIAFVGVTTILSGQFEILALALLLGLVGGPLSLLYLLPLVADSNQRPGFLGFDEHLRPLPLVVASVVSAVALIATVLVAPWLLLLFPVLYGAMFVIVGTFESSGELDPVRRVIRIDDSDLRPARELAFDDYDGFRRFKFAGMTVFRLSSEAQRLNNTHWLSVPVSVAPAVERVIEDGIAHEPTSQPTEVNRTVQATLVAFGLLLVGIAAGIVVVGRSAGQDVVVSLLLASMVGVFGFMFLYLAYDYRT</sequence>
<keyword evidence="1" id="KW-0812">Transmembrane</keyword>
<feature type="transmembrane region" description="Helical" evidence="1">
    <location>
        <begin position="100"/>
        <end position="125"/>
    </location>
</feature>
<evidence type="ECO:0000313" key="2">
    <source>
        <dbReference type="EMBL" id="GAA5044342.1"/>
    </source>
</evidence>
<dbReference type="GeneID" id="68611610"/>
<organism evidence="2 3">
    <name type="scientific">Haladaptatus pallidirubidus</name>
    <dbReference type="NCBI Taxonomy" id="1008152"/>
    <lineage>
        <taxon>Archaea</taxon>
        <taxon>Methanobacteriati</taxon>
        <taxon>Methanobacteriota</taxon>
        <taxon>Stenosarchaea group</taxon>
        <taxon>Halobacteria</taxon>
        <taxon>Halobacteriales</taxon>
        <taxon>Haladaptataceae</taxon>
        <taxon>Haladaptatus</taxon>
    </lineage>
</organism>
<feature type="transmembrane region" description="Helical" evidence="1">
    <location>
        <begin position="234"/>
        <end position="255"/>
    </location>
</feature>
<evidence type="ECO:0000256" key="1">
    <source>
        <dbReference type="SAM" id="Phobius"/>
    </source>
</evidence>
<name>A0AAV3UE09_9EURY</name>
<keyword evidence="1" id="KW-1133">Transmembrane helix</keyword>
<comment type="caution">
    <text evidence="2">The sequence shown here is derived from an EMBL/GenBank/DDBJ whole genome shotgun (WGS) entry which is preliminary data.</text>
</comment>
<evidence type="ECO:0000313" key="3">
    <source>
        <dbReference type="Proteomes" id="UP001501729"/>
    </source>
</evidence>
<feature type="transmembrane region" description="Helical" evidence="1">
    <location>
        <begin position="261"/>
        <end position="283"/>
    </location>
</feature>
<dbReference type="Proteomes" id="UP001501729">
    <property type="component" value="Unassembled WGS sequence"/>
</dbReference>
<dbReference type="RefSeq" id="WP_227775832.1">
    <property type="nucleotide sequence ID" value="NZ_BAABKX010000001.1"/>
</dbReference>
<accession>A0AAV3UE09</accession>
<feature type="transmembrane region" description="Helical" evidence="1">
    <location>
        <begin position="56"/>
        <end position="80"/>
    </location>
</feature>
<dbReference type="EMBL" id="BAABKX010000001">
    <property type="protein sequence ID" value="GAA5044342.1"/>
    <property type="molecule type" value="Genomic_DNA"/>
</dbReference>
<proteinExistence type="predicted"/>
<dbReference type="AlphaFoldDB" id="A0AAV3UE09"/>
<feature type="transmembrane region" description="Helical" evidence="1">
    <location>
        <begin position="20"/>
        <end position="44"/>
    </location>
</feature>
<keyword evidence="3" id="KW-1185">Reference proteome</keyword>
<keyword evidence="1" id="KW-0472">Membrane</keyword>
<evidence type="ECO:0008006" key="4">
    <source>
        <dbReference type="Google" id="ProtNLM"/>
    </source>
</evidence>
<gene>
    <name evidence="2" type="ORF">GCM10025751_10490</name>
</gene>